<dbReference type="EMBL" id="JAKKPZ010000002">
    <property type="protein sequence ID" value="KAI1725543.1"/>
    <property type="molecule type" value="Genomic_DNA"/>
</dbReference>
<evidence type="ECO:0000313" key="3">
    <source>
        <dbReference type="EMBL" id="KAI1725543.1"/>
    </source>
</evidence>
<dbReference type="Pfam" id="PF01682">
    <property type="entry name" value="DB"/>
    <property type="match status" value="1"/>
</dbReference>
<feature type="domain" description="Domain of unknown function DB" evidence="2">
    <location>
        <begin position="87"/>
        <end position="189"/>
    </location>
</feature>
<evidence type="ECO:0000259" key="2">
    <source>
        <dbReference type="Pfam" id="PF01682"/>
    </source>
</evidence>
<dbReference type="PANTHER" id="PTHR46705:SF9">
    <property type="entry name" value="DOMAIN OF UNKNOWN FUNCTION DB DOMAIN-CONTAINING PROTEIN"/>
    <property type="match status" value="1"/>
</dbReference>
<accession>A0AAD4NC35</accession>
<evidence type="ECO:0000256" key="1">
    <source>
        <dbReference type="SAM" id="MobiDB-lite"/>
    </source>
</evidence>
<name>A0AAD4NC35_9BILA</name>
<organism evidence="3 4">
    <name type="scientific">Ditylenchus destructor</name>
    <dbReference type="NCBI Taxonomy" id="166010"/>
    <lineage>
        <taxon>Eukaryota</taxon>
        <taxon>Metazoa</taxon>
        <taxon>Ecdysozoa</taxon>
        <taxon>Nematoda</taxon>
        <taxon>Chromadorea</taxon>
        <taxon>Rhabditida</taxon>
        <taxon>Tylenchina</taxon>
        <taxon>Tylenchomorpha</taxon>
        <taxon>Sphaerularioidea</taxon>
        <taxon>Anguinidae</taxon>
        <taxon>Anguininae</taxon>
        <taxon>Ditylenchus</taxon>
    </lineage>
</organism>
<feature type="region of interest" description="Disordered" evidence="1">
    <location>
        <begin position="57"/>
        <end position="78"/>
    </location>
</feature>
<dbReference type="AlphaFoldDB" id="A0AAD4NC35"/>
<proteinExistence type="predicted"/>
<reference evidence="3" key="1">
    <citation type="submission" date="2022-01" db="EMBL/GenBank/DDBJ databases">
        <title>Genome Sequence Resource for Two Populations of Ditylenchus destructor, the Migratory Endoparasitic Phytonematode.</title>
        <authorList>
            <person name="Zhang H."/>
            <person name="Lin R."/>
            <person name="Xie B."/>
        </authorList>
    </citation>
    <scope>NUCLEOTIDE SEQUENCE</scope>
    <source>
        <strain evidence="3">BazhouSP</strain>
    </source>
</reference>
<gene>
    <name evidence="3" type="ORF">DdX_02204</name>
</gene>
<keyword evidence="4" id="KW-1185">Reference proteome</keyword>
<sequence>MRTTWVDACFAAGICGPSCAPPPPAPVCAGGCGGGYGCGQYGCYRLRARVASSKTLRIAKPEREGEESEGEEERRSLQTPDEKFMACCQDRNLPDTCISKCTFSTYTRAALQNMYFRADPCPMQAAADMQFCAAQGRDHRQCCARNGVGSTLAGEKCLTFCNQVPGNVTQLDMSYIACYDRFESMKGCFWHDLTRRQQRALSAK</sequence>
<evidence type="ECO:0000313" key="4">
    <source>
        <dbReference type="Proteomes" id="UP001201812"/>
    </source>
</evidence>
<dbReference type="InterPro" id="IPR002602">
    <property type="entry name" value="DB"/>
</dbReference>
<protein>
    <submittedName>
        <fullName evidence="3">DB module domain-containing protein</fullName>
    </submittedName>
</protein>
<dbReference type="Proteomes" id="UP001201812">
    <property type="component" value="Unassembled WGS sequence"/>
</dbReference>
<comment type="caution">
    <text evidence="3">The sequence shown here is derived from an EMBL/GenBank/DDBJ whole genome shotgun (WGS) entry which is preliminary data.</text>
</comment>
<dbReference type="PANTHER" id="PTHR46705">
    <property type="entry name" value="PROTEIN CBG09805"/>
    <property type="match status" value="1"/>
</dbReference>